<dbReference type="Pfam" id="PF08800">
    <property type="entry name" value="BT4734-like_N"/>
    <property type="match status" value="1"/>
</dbReference>
<dbReference type="SUPFAM" id="SSF52540">
    <property type="entry name" value="P-loop containing nucleoside triphosphate hydrolases"/>
    <property type="match status" value="1"/>
</dbReference>
<dbReference type="InterPro" id="IPR014907">
    <property type="entry name" value="BT4734-like_N"/>
</dbReference>
<dbReference type="InterPro" id="IPR027417">
    <property type="entry name" value="P-loop_NTPase"/>
</dbReference>
<dbReference type="Gene3D" id="3.40.50.300">
    <property type="entry name" value="P-loop containing nucleotide triphosphate hydrolases"/>
    <property type="match status" value="1"/>
</dbReference>
<dbReference type="PANTHER" id="PTHR12873:SF6">
    <property type="entry name" value="TOPRIM DOMAIN-CONTAINING PROTEIN"/>
    <property type="match status" value="1"/>
</dbReference>
<comment type="caution">
    <text evidence="2">The sequence shown here is derived from an EMBL/GenBank/DDBJ whole genome shotgun (WGS) entry which is preliminary data.</text>
</comment>
<dbReference type="GO" id="GO:0043139">
    <property type="term" value="F:5'-3' DNA helicase activity"/>
    <property type="evidence" value="ECO:0007669"/>
    <property type="project" value="InterPro"/>
</dbReference>
<dbReference type="InterPro" id="IPR014819">
    <property type="entry name" value="PriCT_2"/>
</dbReference>
<gene>
    <name evidence="2" type="ORF">EZS27_022650</name>
</gene>
<dbReference type="GO" id="GO:0003697">
    <property type="term" value="F:single-stranded DNA binding"/>
    <property type="evidence" value="ECO:0007669"/>
    <property type="project" value="InterPro"/>
</dbReference>
<dbReference type="GO" id="GO:0016817">
    <property type="term" value="F:hydrolase activity, acting on acid anhydrides"/>
    <property type="evidence" value="ECO:0007669"/>
    <property type="project" value="InterPro"/>
</dbReference>
<feature type="domain" description="SF4 helicase" evidence="1">
    <location>
        <begin position="37"/>
        <end position="296"/>
    </location>
</feature>
<dbReference type="AlphaFoldDB" id="A0A5J4R741"/>
<organism evidence="2">
    <name type="scientific">termite gut metagenome</name>
    <dbReference type="NCBI Taxonomy" id="433724"/>
    <lineage>
        <taxon>unclassified sequences</taxon>
        <taxon>metagenomes</taxon>
        <taxon>organismal metagenomes</taxon>
    </lineage>
</organism>
<proteinExistence type="predicted"/>
<sequence length="635" mass="73510">MNITGTNVQNNLQNLNDLDINIVSPEVLIQETLKLYADGMPRGLELGIKSLDEVFCFSLSNLTIVTGIPNQGKSEFSDFVISQLNKRYGYKAGIYSPENQLINFHLAKFVSKFTNKQFDKSVITESELSDTITYLSKNFFVFDYRKNHSLTEILETAQNLIDTQDIKVLVLDSWNEIEVLKPDGMLDTEWVGKVLYKLVQFSRDNNILVLLVAHTVKMTIDTTTKDYLVPNSYSINGSAHFYGKADNIVVIQKMVDSFETIVKIDKVRFKNYGSQKQIKVNYDTDSGNYFDLSEPIIYGTNKPATLLQPFVIPINDNTNKSVIDYLNVEVDLYDRMLGKTHTSINLKEYLTTDIYKPVVEFIRGEDVNDEDSSKERKNLLIQNYEGYNGMLLPCVPISARFINRHEHTDLKEYTSLISIDIDMQDNRDIIDRVPEILKSISNVVFFGKSVRGLGFFAIIPIKYKDKVKEHYFALERDFKEHYCITLDNRCKDFTRLRFASYDPNYWINTNYVELYRKTAKALNKEVKAKTKEKTDTDTDNKIDVDKILSDCQKNGIDITNNYDNWNKVCLSLLSEYKTDTDKARAYFHKFSELSDKYDKIECNDQFDKLVDKYKDSNKVSVKSLQYLYKTCKNDL</sequence>
<accession>A0A5J4R741</accession>
<dbReference type="EMBL" id="SNRY01001817">
    <property type="protein sequence ID" value="KAA6328463.1"/>
    <property type="molecule type" value="Genomic_DNA"/>
</dbReference>
<dbReference type="InterPro" id="IPR027032">
    <property type="entry name" value="Twinkle-like"/>
</dbReference>
<dbReference type="GO" id="GO:0006260">
    <property type="term" value="P:DNA replication"/>
    <property type="evidence" value="ECO:0007669"/>
    <property type="project" value="InterPro"/>
</dbReference>
<evidence type="ECO:0000313" key="2">
    <source>
        <dbReference type="EMBL" id="KAA6328463.1"/>
    </source>
</evidence>
<evidence type="ECO:0000259" key="1">
    <source>
        <dbReference type="PROSITE" id="PS51199"/>
    </source>
</evidence>
<dbReference type="PANTHER" id="PTHR12873">
    <property type="entry name" value="T7-LIKE MITOCHONDRIAL DNA HELICASE"/>
    <property type="match status" value="1"/>
</dbReference>
<protein>
    <recommendedName>
        <fullName evidence="1">SF4 helicase domain-containing protein</fullName>
    </recommendedName>
</protein>
<name>A0A5J4R741_9ZZZZ</name>
<dbReference type="InterPro" id="IPR007694">
    <property type="entry name" value="DNA_helicase_DnaB-like_C"/>
</dbReference>
<reference evidence="2" key="1">
    <citation type="submission" date="2019-03" db="EMBL/GenBank/DDBJ databases">
        <title>Single cell metagenomics reveals metabolic interactions within the superorganism composed of flagellate Streblomastix strix and complex community of Bacteroidetes bacteria on its surface.</title>
        <authorList>
            <person name="Treitli S.C."/>
            <person name="Kolisko M."/>
            <person name="Husnik F."/>
            <person name="Keeling P."/>
            <person name="Hampl V."/>
        </authorList>
    </citation>
    <scope>NUCLEOTIDE SEQUENCE</scope>
    <source>
        <strain evidence="2">STM</strain>
    </source>
</reference>
<dbReference type="Pfam" id="PF08707">
    <property type="entry name" value="PriCT_2"/>
    <property type="match status" value="1"/>
</dbReference>
<dbReference type="Pfam" id="PF03796">
    <property type="entry name" value="DnaB_C"/>
    <property type="match status" value="1"/>
</dbReference>
<dbReference type="PROSITE" id="PS51199">
    <property type="entry name" value="SF4_HELICASE"/>
    <property type="match status" value="1"/>
</dbReference>
<dbReference type="GO" id="GO:0005524">
    <property type="term" value="F:ATP binding"/>
    <property type="evidence" value="ECO:0007669"/>
    <property type="project" value="InterPro"/>
</dbReference>